<keyword evidence="5" id="KW-0812">Transmembrane</keyword>
<evidence type="ECO:0000256" key="4">
    <source>
        <dbReference type="SAM" id="MobiDB-lite"/>
    </source>
</evidence>
<dbReference type="InterPro" id="IPR035911">
    <property type="entry name" value="MurE/MurF_N"/>
</dbReference>
<feature type="domain" description="Mur ligase N-terminal catalytic" evidence="6">
    <location>
        <begin position="332"/>
        <end position="407"/>
    </location>
</feature>
<dbReference type="GO" id="GO:0016881">
    <property type="term" value="F:acid-amino acid ligase activity"/>
    <property type="evidence" value="ECO:0007669"/>
    <property type="project" value="InterPro"/>
</dbReference>
<sequence>MAGLCSAAGLGAARTCAPARLQQQQQQRNGPHLGSDFFPSPISFARSSALSRKIVRRQFVRSEQGIQFSLGRYGGKSGSDGSICAGLRLWSVGECRAVPKNAKEFDDYIDPANAEPLEVEDDEEGISKFEKVAQEAERVRKLQEEEYTRMKPIFLKAIGIDPEDYKSAQDLQEEEEEEELAPEVTGAGEDDFYNVVNRAVASKRKPKPLNLKSAAARSFLDRDDDALDIVNDIGKVVSEESESELEEEEEDIVGIDDEEEDEEDDEEEEEESIELGDFADELDELGLDDFDEFDSDLLDDEFKPPVYKMTLAELLDEAKVTPLSVEGDLDVEITGIQHDSREISTGDMFVCCIGHSSDGHLYSSEAVERGASVLVVSKEVTLNKSVRALVIVEDTNSILSALAGAFYGHPSQKLSVIGLTGTNGKTTTSYLIRSMYEAMGLTTGLLGTIAYYINNRTKLDAPNTTPDAVYLQQLMAKMVSSGTEACVMEVSSHALTLDRCKEVDFDVAVFTNLTRDHMDFHKDEEEYRAAKGRLFAKMVDPEKHRKVVNIDDPNSSYFVAQGNPAVPVVTFGLENTDADVYPLEVQLSLFETELLVRTPKGNVEISSGLLGRHNVYNILAAVAVGVAVEAPLEHIVRGIEEVDAVPGRCELIDEEQAFAVIVDYAHTPDALSRLLDTVRECGARRIITVVGCGGDRDKGKRPIMAKIATDKSDVCIFTADNPRSEDPLDILDDMLAGVGWSMEEYLKWGESDYYPPLPNGNRLFVYDIRTIAVRAGVAMGEEGDAVVIAGKGHETYQIIGTEKEYFDDREECREALQHMDALHAAGVDTSEFPWSCGGANCVLMYMMSEILQVRQMKVLLSMLVVVLHAIAVSTGYTLVMDVTYMPPETQTVQSVKLM</sequence>
<dbReference type="Pfam" id="PF01225">
    <property type="entry name" value="Mur_ligase"/>
    <property type="match status" value="1"/>
</dbReference>
<comment type="similarity">
    <text evidence="1">Belongs to the MurCDEF family. MurE subfamily.</text>
</comment>
<dbReference type="SUPFAM" id="SSF53623">
    <property type="entry name" value="MurD-like peptide ligases, catalytic domain"/>
    <property type="match status" value="1"/>
</dbReference>
<dbReference type="InterPro" id="IPR036615">
    <property type="entry name" value="Mur_ligase_C_dom_sf"/>
</dbReference>
<reference evidence="9" key="1">
    <citation type="submission" date="2016-03" db="EMBL/GenBank/DDBJ databases">
        <title>Mechanisms controlling the formation of the plant cell surface in tip-growing cells are functionally conserved among land plants.</title>
        <authorList>
            <person name="Honkanen S."/>
            <person name="Jones V.A."/>
            <person name="Morieri G."/>
            <person name="Champion C."/>
            <person name="Hetherington A.J."/>
            <person name="Kelly S."/>
            <person name="Saint-Marcoux D."/>
            <person name="Proust H."/>
            <person name="Prescott H."/>
            <person name="Dolan L."/>
        </authorList>
    </citation>
    <scope>NUCLEOTIDE SEQUENCE [LARGE SCALE GENOMIC DNA]</scope>
    <source>
        <tissue evidence="9">Whole gametophyte</tissue>
    </source>
</reference>
<dbReference type="NCBIfam" id="NF001126">
    <property type="entry name" value="PRK00139.1-4"/>
    <property type="match status" value="1"/>
</dbReference>
<dbReference type="InterPro" id="IPR013221">
    <property type="entry name" value="Mur_ligase_cen"/>
</dbReference>
<dbReference type="GO" id="GO:0051301">
    <property type="term" value="P:cell division"/>
    <property type="evidence" value="ECO:0007669"/>
    <property type="project" value="InterPro"/>
</dbReference>
<dbReference type="Gene3D" id="3.40.1190.10">
    <property type="entry name" value="Mur-like, catalytic domain"/>
    <property type="match status" value="1"/>
</dbReference>
<dbReference type="Gene3D" id="3.40.1390.10">
    <property type="entry name" value="MurE/MurF, N-terminal domain"/>
    <property type="match status" value="1"/>
</dbReference>
<dbReference type="Pfam" id="PF02875">
    <property type="entry name" value="Mur_ligase_C"/>
    <property type="match status" value="1"/>
</dbReference>
<organism evidence="9 10">
    <name type="scientific">Marchantia polymorpha subsp. ruderalis</name>
    <dbReference type="NCBI Taxonomy" id="1480154"/>
    <lineage>
        <taxon>Eukaryota</taxon>
        <taxon>Viridiplantae</taxon>
        <taxon>Streptophyta</taxon>
        <taxon>Embryophyta</taxon>
        <taxon>Marchantiophyta</taxon>
        <taxon>Marchantiopsida</taxon>
        <taxon>Marchantiidae</taxon>
        <taxon>Marchantiales</taxon>
        <taxon>Marchantiaceae</taxon>
        <taxon>Marchantia</taxon>
    </lineage>
</organism>
<dbReference type="InterPro" id="IPR005761">
    <property type="entry name" value="UDP-N-AcMur-Glu-dNH2Pim_ligase"/>
</dbReference>
<dbReference type="FunFam" id="3.90.190.20:FF:000006">
    <property type="entry name" value="UDP-N-acetylmuramoyl-L-alanyl-D-glutamate--2,6-diaminopimelate ligase"/>
    <property type="match status" value="1"/>
</dbReference>
<evidence type="ECO:0000256" key="5">
    <source>
        <dbReference type="SAM" id="Phobius"/>
    </source>
</evidence>
<keyword evidence="10" id="KW-1185">Reference proteome</keyword>
<dbReference type="GO" id="GO:0005737">
    <property type="term" value="C:cytoplasm"/>
    <property type="evidence" value="ECO:0007669"/>
    <property type="project" value="InterPro"/>
</dbReference>
<evidence type="ECO:0000256" key="1">
    <source>
        <dbReference type="ARBA" id="ARBA00005898"/>
    </source>
</evidence>
<evidence type="ECO:0000256" key="3">
    <source>
        <dbReference type="ARBA" id="ARBA00072427"/>
    </source>
</evidence>
<dbReference type="HAMAP" id="MF_00208">
    <property type="entry name" value="MurE"/>
    <property type="match status" value="1"/>
</dbReference>
<evidence type="ECO:0000313" key="10">
    <source>
        <dbReference type="Proteomes" id="UP000077202"/>
    </source>
</evidence>
<gene>
    <name evidence="9" type="ORF">AXG93_2752s2290</name>
</gene>
<feature type="transmembrane region" description="Helical" evidence="5">
    <location>
        <begin position="858"/>
        <end position="879"/>
    </location>
</feature>
<dbReference type="GO" id="GO:0008360">
    <property type="term" value="P:regulation of cell shape"/>
    <property type="evidence" value="ECO:0007669"/>
    <property type="project" value="InterPro"/>
</dbReference>
<dbReference type="Proteomes" id="UP000077202">
    <property type="component" value="Unassembled WGS sequence"/>
</dbReference>
<proteinExistence type="inferred from homology"/>
<protein>
    <recommendedName>
        <fullName evidence="3">UDP-N-acetylmuramoyl-L-alanyl-D-glutamate--2,6-diaminopimelate ligase MurE homolog, chloroplastic</fullName>
    </recommendedName>
</protein>
<comment type="subunit">
    <text evidence="2">Component of the plastid-encoded plastid RNA polymerase (PEP) complex.</text>
</comment>
<dbReference type="Gene3D" id="3.90.190.20">
    <property type="entry name" value="Mur ligase, C-terminal domain"/>
    <property type="match status" value="1"/>
</dbReference>
<keyword evidence="5" id="KW-0472">Membrane</keyword>
<dbReference type="NCBIfam" id="TIGR01085">
    <property type="entry name" value="murE"/>
    <property type="match status" value="1"/>
</dbReference>
<feature type="domain" description="Mur ligase central" evidence="8">
    <location>
        <begin position="420"/>
        <end position="624"/>
    </location>
</feature>
<evidence type="ECO:0000259" key="8">
    <source>
        <dbReference type="Pfam" id="PF08245"/>
    </source>
</evidence>
<dbReference type="AlphaFoldDB" id="A0A176VV95"/>
<dbReference type="SUPFAM" id="SSF63418">
    <property type="entry name" value="MurE/MurF N-terminal domain"/>
    <property type="match status" value="1"/>
</dbReference>
<evidence type="ECO:0000313" key="9">
    <source>
        <dbReference type="EMBL" id="OAE24212.1"/>
    </source>
</evidence>
<name>A0A176VV95_MARPO</name>
<dbReference type="EMBL" id="LVLJ01002675">
    <property type="protein sequence ID" value="OAE24212.1"/>
    <property type="molecule type" value="Genomic_DNA"/>
</dbReference>
<dbReference type="PANTHER" id="PTHR23135">
    <property type="entry name" value="MUR LIGASE FAMILY MEMBER"/>
    <property type="match status" value="1"/>
</dbReference>
<dbReference type="SUPFAM" id="SSF53244">
    <property type="entry name" value="MurD-like peptide ligases, peptide-binding domain"/>
    <property type="match status" value="1"/>
</dbReference>
<dbReference type="InterPro" id="IPR036565">
    <property type="entry name" value="Mur-like_cat_sf"/>
</dbReference>
<keyword evidence="5" id="KW-1133">Transmembrane helix</keyword>
<feature type="domain" description="Mur ligase C-terminal" evidence="7">
    <location>
        <begin position="647"/>
        <end position="792"/>
    </location>
</feature>
<evidence type="ECO:0000259" key="7">
    <source>
        <dbReference type="Pfam" id="PF02875"/>
    </source>
</evidence>
<dbReference type="GO" id="GO:0005524">
    <property type="term" value="F:ATP binding"/>
    <property type="evidence" value="ECO:0007669"/>
    <property type="project" value="InterPro"/>
</dbReference>
<comment type="caution">
    <text evidence="9">The sequence shown here is derived from an EMBL/GenBank/DDBJ whole genome shotgun (WGS) entry which is preliminary data.</text>
</comment>
<dbReference type="Pfam" id="PF08245">
    <property type="entry name" value="Mur_ligase_M"/>
    <property type="match status" value="1"/>
</dbReference>
<feature type="compositionally biased region" description="Acidic residues" evidence="4">
    <location>
        <begin position="239"/>
        <end position="273"/>
    </location>
</feature>
<dbReference type="PANTHER" id="PTHR23135:SF4">
    <property type="entry name" value="UDP-N-ACETYLMURAMOYL-L-ALANYL-D-GLUTAMATE--2,6-DIAMINOPIMELATE LIGASE MURE HOMOLOG, CHLOROPLASTIC"/>
    <property type="match status" value="1"/>
</dbReference>
<feature type="region of interest" description="Disordered" evidence="4">
    <location>
        <begin position="237"/>
        <end position="273"/>
    </location>
</feature>
<evidence type="ECO:0000256" key="2">
    <source>
        <dbReference type="ARBA" id="ARBA00064883"/>
    </source>
</evidence>
<dbReference type="InterPro" id="IPR004101">
    <property type="entry name" value="Mur_ligase_C"/>
</dbReference>
<evidence type="ECO:0000259" key="6">
    <source>
        <dbReference type="Pfam" id="PF01225"/>
    </source>
</evidence>
<accession>A0A176VV95</accession>
<dbReference type="InterPro" id="IPR000713">
    <property type="entry name" value="Mur_ligase_N"/>
</dbReference>